<keyword evidence="1" id="KW-0489">Methyltransferase</keyword>
<dbReference type="CDD" id="cd02440">
    <property type="entry name" value="AdoMet_MTases"/>
    <property type="match status" value="1"/>
</dbReference>
<sequence>MKHNEDRLDQSWVANAEAWTQSVREQQIESRKLATDQAVVNEITSYHPKRVLDVGCGEGWLARVLSQQGLEVVGIDGSNELIKRAEALGGGSFHHLNYTELGDNPTQLGDAFDVIVCNFSILSEDITLLLQSLSTILSSEGVLIIHTLHPFFVANSDRYEDGWKTESFNGMGEGYKTEMPWYFRTIGSWIQELNDAGLQLKSCKEPIHPVTGKPLSLLLSARKV</sequence>
<dbReference type="Gene3D" id="3.40.50.150">
    <property type="entry name" value="Vaccinia Virus protein VP39"/>
    <property type="match status" value="1"/>
</dbReference>
<dbReference type="SUPFAM" id="SSF53335">
    <property type="entry name" value="S-adenosyl-L-methionine-dependent methyltransferases"/>
    <property type="match status" value="1"/>
</dbReference>
<gene>
    <name evidence="1" type="ORF">EDM52_02710</name>
</gene>
<dbReference type="AlphaFoldDB" id="A0A3M8CM19"/>
<organism evidence="1 2">
    <name type="scientific">Brevibacillus invocatus</name>
    <dbReference type="NCBI Taxonomy" id="173959"/>
    <lineage>
        <taxon>Bacteria</taxon>
        <taxon>Bacillati</taxon>
        <taxon>Bacillota</taxon>
        <taxon>Bacilli</taxon>
        <taxon>Bacillales</taxon>
        <taxon>Paenibacillaceae</taxon>
        <taxon>Brevibacillus</taxon>
    </lineage>
</organism>
<dbReference type="Pfam" id="PF13489">
    <property type="entry name" value="Methyltransf_23"/>
    <property type="match status" value="1"/>
</dbReference>
<keyword evidence="1" id="KW-0808">Transferase</keyword>
<proteinExistence type="predicted"/>
<evidence type="ECO:0000313" key="1">
    <source>
        <dbReference type="EMBL" id="RNB76581.1"/>
    </source>
</evidence>
<comment type="caution">
    <text evidence="1">The sequence shown here is derived from an EMBL/GenBank/DDBJ whole genome shotgun (WGS) entry which is preliminary data.</text>
</comment>
<evidence type="ECO:0000313" key="2">
    <source>
        <dbReference type="Proteomes" id="UP000282028"/>
    </source>
</evidence>
<dbReference type="Proteomes" id="UP000282028">
    <property type="component" value="Unassembled WGS sequence"/>
</dbReference>
<dbReference type="RefSeq" id="WP_122907465.1">
    <property type="nucleotide sequence ID" value="NZ_CBCSBE010000023.1"/>
</dbReference>
<reference evidence="1 2" key="1">
    <citation type="submission" date="2018-10" db="EMBL/GenBank/DDBJ databases">
        <title>Phylogenomics of Brevibacillus.</title>
        <authorList>
            <person name="Dunlap C."/>
        </authorList>
    </citation>
    <scope>NUCLEOTIDE SEQUENCE [LARGE SCALE GENOMIC DNA]</scope>
    <source>
        <strain evidence="1 2">JCM 12215</strain>
    </source>
</reference>
<accession>A0A3M8CM19</accession>
<protein>
    <submittedName>
        <fullName evidence="1">SAM-dependent methyltransferase</fullName>
    </submittedName>
</protein>
<dbReference type="OrthoDB" id="9791837at2"/>
<keyword evidence="2" id="KW-1185">Reference proteome</keyword>
<dbReference type="PANTHER" id="PTHR43861">
    <property type="entry name" value="TRANS-ACONITATE 2-METHYLTRANSFERASE-RELATED"/>
    <property type="match status" value="1"/>
</dbReference>
<name>A0A3M8CM19_9BACL</name>
<dbReference type="InterPro" id="IPR029063">
    <property type="entry name" value="SAM-dependent_MTases_sf"/>
</dbReference>
<dbReference type="EMBL" id="RHHR01000006">
    <property type="protein sequence ID" value="RNB76581.1"/>
    <property type="molecule type" value="Genomic_DNA"/>
</dbReference>
<dbReference type="GO" id="GO:0032259">
    <property type="term" value="P:methylation"/>
    <property type="evidence" value="ECO:0007669"/>
    <property type="project" value="UniProtKB-KW"/>
</dbReference>
<dbReference type="GO" id="GO:0008168">
    <property type="term" value="F:methyltransferase activity"/>
    <property type="evidence" value="ECO:0007669"/>
    <property type="project" value="UniProtKB-KW"/>
</dbReference>